<reference evidence="6 7" key="1">
    <citation type="journal article" date="2015" name="Stand. Genomic Sci.">
        <title>Genomic Encyclopedia of Bacterial and Archaeal Type Strains, Phase III: the genomes of soil and plant-associated and newly described type strains.</title>
        <authorList>
            <person name="Whitman W.B."/>
            <person name="Woyke T."/>
            <person name="Klenk H.P."/>
            <person name="Zhou Y."/>
            <person name="Lilburn T.G."/>
            <person name="Beck B.J."/>
            <person name="De Vos P."/>
            <person name="Vandamme P."/>
            <person name="Eisen J.A."/>
            <person name="Garrity G."/>
            <person name="Hugenholtz P."/>
            <person name="Kyrpides N.C."/>
        </authorList>
    </citation>
    <scope>NUCLEOTIDE SEQUENCE [LARGE SCALE GENOMIC DNA]</scope>
    <source>
        <strain evidence="6 7">CGMCC 1.6858</strain>
    </source>
</reference>
<dbReference type="EMBL" id="VLKY01000010">
    <property type="protein sequence ID" value="TWI52683.1"/>
    <property type="molecule type" value="Genomic_DNA"/>
</dbReference>
<feature type="domain" description="HTH lysR-type" evidence="5">
    <location>
        <begin position="7"/>
        <end position="64"/>
    </location>
</feature>
<sequence length="303" mass="33762">MASSKDISMRQLRYFVAAATAGRFSQAALDVHVSQSAITSAVAQLEESLGVSLFERQSYGVALTAEGHRFLQHARHILDTLNDALKEPLFLSHTQEGTVRVGATYAVLGYFLPSLLARFKRSYPQIEIDLMDMDRPSIEAAVLEGHLDLGVIIVSNSEALERFEHYVLIRSRRQLWLASHHPLMARTDITLNDVAEHAYILGTVEEGEASTQRYWQARGLMPKVAFRTSSMESVRGLVAHGFGVTILSDMVFRTWSLEGKKIEVRPLNDAVPPMELGLIWRPDLALPLAAEAFRQFLIQACGT</sequence>
<dbReference type="InterPro" id="IPR036388">
    <property type="entry name" value="WH-like_DNA-bd_sf"/>
</dbReference>
<dbReference type="InterPro" id="IPR000847">
    <property type="entry name" value="LysR_HTH_N"/>
</dbReference>
<keyword evidence="7" id="KW-1185">Reference proteome</keyword>
<evidence type="ECO:0000313" key="6">
    <source>
        <dbReference type="EMBL" id="TWI52683.1"/>
    </source>
</evidence>
<keyword evidence="2" id="KW-0805">Transcription regulation</keyword>
<evidence type="ECO:0000256" key="3">
    <source>
        <dbReference type="ARBA" id="ARBA00023125"/>
    </source>
</evidence>
<dbReference type="Pfam" id="PF00126">
    <property type="entry name" value="HTH_1"/>
    <property type="match status" value="1"/>
</dbReference>
<organism evidence="6 7">
    <name type="scientific">Pseudomonas duriflava</name>
    <dbReference type="NCBI Taxonomy" id="459528"/>
    <lineage>
        <taxon>Bacteria</taxon>
        <taxon>Pseudomonadati</taxon>
        <taxon>Pseudomonadota</taxon>
        <taxon>Gammaproteobacteria</taxon>
        <taxon>Pseudomonadales</taxon>
        <taxon>Pseudomonadaceae</taxon>
        <taxon>Pseudomonas</taxon>
    </lineage>
</organism>
<dbReference type="Proteomes" id="UP000316905">
    <property type="component" value="Unassembled WGS sequence"/>
</dbReference>
<evidence type="ECO:0000313" key="7">
    <source>
        <dbReference type="Proteomes" id="UP000316905"/>
    </source>
</evidence>
<evidence type="ECO:0000259" key="5">
    <source>
        <dbReference type="PROSITE" id="PS50931"/>
    </source>
</evidence>
<dbReference type="InterPro" id="IPR050950">
    <property type="entry name" value="HTH-type_LysR_regulators"/>
</dbReference>
<dbReference type="SUPFAM" id="SSF53850">
    <property type="entry name" value="Periplasmic binding protein-like II"/>
    <property type="match status" value="1"/>
</dbReference>
<comment type="similarity">
    <text evidence="1">Belongs to the LysR transcriptional regulatory family.</text>
</comment>
<protein>
    <submittedName>
        <fullName evidence="6">DNA-binding transcriptional LysR family regulator</fullName>
    </submittedName>
</protein>
<evidence type="ECO:0000256" key="4">
    <source>
        <dbReference type="ARBA" id="ARBA00023163"/>
    </source>
</evidence>
<dbReference type="OrthoDB" id="8679465at2"/>
<dbReference type="AlphaFoldDB" id="A0A562Q7G5"/>
<dbReference type="PANTHER" id="PTHR30419:SF8">
    <property type="entry name" value="NITROGEN ASSIMILATION TRANSCRIPTIONAL ACTIVATOR-RELATED"/>
    <property type="match status" value="1"/>
</dbReference>
<dbReference type="PANTHER" id="PTHR30419">
    <property type="entry name" value="HTH-TYPE TRANSCRIPTIONAL REGULATOR YBHD"/>
    <property type="match status" value="1"/>
</dbReference>
<dbReference type="Pfam" id="PF03466">
    <property type="entry name" value="LysR_substrate"/>
    <property type="match status" value="1"/>
</dbReference>
<dbReference type="GO" id="GO:0005829">
    <property type="term" value="C:cytosol"/>
    <property type="evidence" value="ECO:0007669"/>
    <property type="project" value="TreeGrafter"/>
</dbReference>
<dbReference type="RefSeq" id="WP_145143389.1">
    <property type="nucleotide sequence ID" value="NZ_VLKY01000010.1"/>
</dbReference>
<comment type="caution">
    <text evidence="6">The sequence shown here is derived from an EMBL/GenBank/DDBJ whole genome shotgun (WGS) entry which is preliminary data.</text>
</comment>
<dbReference type="PRINTS" id="PR00039">
    <property type="entry name" value="HTHLYSR"/>
</dbReference>
<accession>A0A562Q7G5</accession>
<keyword evidence="4" id="KW-0804">Transcription</keyword>
<evidence type="ECO:0000256" key="1">
    <source>
        <dbReference type="ARBA" id="ARBA00009437"/>
    </source>
</evidence>
<dbReference type="InterPro" id="IPR036390">
    <property type="entry name" value="WH_DNA-bd_sf"/>
</dbReference>
<dbReference type="FunFam" id="1.10.10.10:FF:000001">
    <property type="entry name" value="LysR family transcriptional regulator"/>
    <property type="match status" value="1"/>
</dbReference>
<proteinExistence type="inferred from homology"/>
<dbReference type="SUPFAM" id="SSF46785">
    <property type="entry name" value="Winged helix' DNA-binding domain"/>
    <property type="match status" value="1"/>
</dbReference>
<gene>
    <name evidence="6" type="ORF">IQ22_03059</name>
</gene>
<evidence type="ECO:0000256" key="2">
    <source>
        <dbReference type="ARBA" id="ARBA00023015"/>
    </source>
</evidence>
<keyword evidence="3 6" id="KW-0238">DNA-binding</keyword>
<dbReference type="Gene3D" id="3.40.190.10">
    <property type="entry name" value="Periplasmic binding protein-like II"/>
    <property type="match status" value="2"/>
</dbReference>
<dbReference type="InterPro" id="IPR005119">
    <property type="entry name" value="LysR_subst-bd"/>
</dbReference>
<dbReference type="PROSITE" id="PS50931">
    <property type="entry name" value="HTH_LYSR"/>
    <property type="match status" value="1"/>
</dbReference>
<name>A0A562Q7G5_9PSED</name>
<dbReference type="GO" id="GO:0003700">
    <property type="term" value="F:DNA-binding transcription factor activity"/>
    <property type="evidence" value="ECO:0007669"/>
    <property type="project" value="InterPro"/>
</dbReference>
<dbReference type="GO" id="GO:0003677">
    <property type="term" value="F:DNA binding"/>
    <property type="evidence" value="ECO:0007669"/>
    <property type="project" value="UniProtKB-KW"/>
</dbReference>
<dbReference type="Gene3D" id="1.10.10.10">
    <property type="entry name" value="Winged helix-like DNA-binding domain superfamily/Winged helix DNA-binding domain"/>
    <property type="match status" value="1"/>
</dbReference>